<evidence type="ECO:0000256" key="1">
    <source>
        <dbReference type="SAM" id="SignalP"/>
    </source>
</evidence>
<evidence type="ECO:0008006" key="4">
    <source>
        <dbReference type="Google" id="ProtNLM"/>
    </source>
</evidence>
<dbReference type="Pfam" id="PF19515">
    <property type="entry name" value="DUF6048"/>
    <property type="match status" value="1"/>
</dbReference>
<comment type="caution">
    <text evidence="2">The sequence shown here is derived from an EMBL/GenBank/DDBJ whole genome shotgun (WGS) entry which is preliminary data.</text>
</comment>
<dbReference type="Proteomes" id="UP000051643">
    <property type="component" value="Unassembled WGS sequence"/>
</dbReference>
<dbReference type="AlphaFoldDB" id="A0A0Q9ZMK2"/>
<dbReference type="STRING" id="270918.APR42_14930"/>
<feature type="chain" id="PRO_5006389670" description="Outer membrane protein beta-barrel domain-containing protein" evidence="1">
    <location>
        <begin position="25"/>
        <end position="234"/>
    </location>
</feature>
<keyword evidence="1" id="KW-0732">Signal</keyword>
<dbReference type="RefSeq" id="WP_057481091.1">
    <property type="nucleotide sequence ID" value="NZ_BMWR01000009.1"/>
</dbReference>
<gene>
    <name evidence="2" type="ORF">APR42_14930</name>
</gene>
<keyword evidence="3" id="KW-1185">Reference proteome</keyword>
<accession>A0A0Q9ZMK2</accession>
<evidence type="ECO:0000313" key="3">
    <source>
        <dbReference type="Proteomes" id="UP000051643"/>
    </source>
</evidence>
<dbReference type="InterPro" id="IPR046111">
    <property type="entry name" value="DUF6048"/>
</dbReference>
<sequence>MKHKHISTYFFSLAFLFLASPLLSQETTVQDSLAMREKFGLRVGTDLSKLARTAFEDDYSGFEILGDYRVYKNYYAAVELGNESIGYEEDNIKLTSSGSYIKFGADYNAYENWTGMQNLIFVGARYGFATFTQDVDEYRIYTTNTFFEPDVRTDNIEYSGLTANWIELIAGIKVEVLNNLYLSVNVQLKRRLFQTAPDNFDNLAIPGFNRTYDDSNIGVGYGYTISYLIPFYKK</sequence>
<protein>
    <recommendedName>
        <fullName evidence="4">Outer membrane protein beta-barrel domain-containing protein</fullName>
    </recommendedName>
</protein>
<name>A0A0Q9ZMK2_9FLAO</name>
<evidence type="ECO:0000313" key="2">
    <source>
        <dbReference type="EMBL" id="KRG29731.1"/>
    </source>
</evidence>
<proteinExistence type="predicted"/>
<dbReference type="EMBL" id="LKTP01000004">
    <property type="protein sequence ID" value="KRG29731.1"/>
    <property type="molecule type" value="Genomic_DNA"/>
</dbReference>
<organism evidence="2 3">
    <name type="scientific">Salegentibacter mishustinae</name>
    <dbReference type="NCBI Taxonomy" id="270918"/>
    <lineage>
        <taxon>Bacteria</taxon>
        <taxon>Pseudomonadati</taxon>
        <taxon>Bacteroidota</taxon>
        <taxon>Flavobacteriia</taxon>
        <taxon>Flavobacteriales</taxon>
        <taxon>Flavobacteriaceae</taxon>
        <taxon>Salegentibacter</taxon>
    </lineage>
</organism>
<feature type="signal peptide" evidence="1">
    <location>
        <begin position="1"/>
        <end position="24"/>
    </location>
</feature>
<reference evidence="2" key="1">
    <citation type="submission" date="2015-10" db="EMBL/GenBank/DDBJ databases">
        <title>Draft genome sequence of Salegentibacter mishustinae KCTC 12263.</title>
        <authorList>
            <person name="Lin W."/>
            <person name="Zheng Q."/>
        </authorList>
    </citation>
    <scope>NUCLEOTIDE SEQUENCE [LARGE SCALE GENOMIC DNA]</scope>
    <source>
        <strain evidence="2">KCTC 12263</strain>
    </source>
</reference>